<dbReference type="EMBL" id="GL445864">
    <property type="protein sequence ID" value="EFN88998.1"/>
    <property type="molecule type" value="Genomic_DNA"/>
</dbReference>
<protein>
    <submittedName>
        <fullName evidence="2">Uncharacterized protein</fullName>
    </submittedName>
</protein>
<reference evidence="2 3" key="1">
    <citation type="journal article" date="2010" name="Science">
        <title>Genomic comparison of the ants Camponotus floridanus and Harpegnathos saltator.</title>
        <authorList>
            <person name="Bonasio R."/>
            <person name="Zhang G."/>
            <person name="Ye C."/>
            <person name="Mutti N.S."/>
            <person name="Fang X."/>
            <person name="Qin N."/>
            <person name="Donahue G."/>
            <person name="Yang P."/>
            <person name="Li Q."/>
            <person name="Li C."/>
            <person name="Zhang P."/>
            <person name="Huang Z."/>
            <person name="Berger S.L."/>
            <person name="Reinberg D."/>
            <person name="Wang J."/>
            <person name="Liebig J."/>
        </authorList>
    </citation>
    <scope>NUCLEOTIDE SEQUENCE [LARGE SCALE GENOMIC DNA]</scope>
    <source>
        <strain evidence="2 3">R22 G/1</strain>
    </source>
</reference>
<dbReference type="AlphaFoldDB" id="E2B5M9"/>
<keyword evidence="1" id="KW-0732">Signal</keyword>
<gene>
    <name evidence="2" type="ORF">EAI_11792</name>
</gene>
<feature type="chain" id="PRO_5003157973" evidence="1">
    <location>
        <begin position="17"/>
        <end position="113"/>
    </location>
</feature>
<name>E2B5M9_HARSA</name>
<evidence type="ECO:0000313" key="3">
    <source>
        <dbReference type="Proteomes" id="UP000008237"/>
    </source>
</evidence>
<accession>E2B5M9</accession>
<dbReference type="InParanoid" id="E2B5M9"/>
<evidence type="ECO:0000313" key="2">
    <source>
        <dbReference type="EMBL" id="EFN88998.1"/>
    </source>
</evidence>
<organism evidence="3">
    <name type="scientific">Harpegnathos saltator</name>
    <name type="common">Jerdon's jumping ant</name>
    <dbReference type="NCBI Taxonomy" id="610380"/>
    <lineage>
        <taxon>Eukaryota</taxon>
        <taxon>Metazoa</taxon>
        <taxon>Ecdysozoa</taxon>
        <taxon>Arthropoda</taxon>
        <taxon>Hexapoda</taxon>
        <taxon>Insecta</taxon>
        <taxon>Pterygota</taxon>
        <taxon>Neoptera</taxon>
        <taxon>Endopterygota</taxon>
        <taxon>Hymenoptera</taxon>
        <taxon>Apocrita</taxon>
        <taxon>Aculeata</taxon>
        <taxon>Formicoidea</taxon>
        <taxon>Formicidae</taxon>
        <taxon>Ponerinae</taxon>
        <taxon>Ponerini</taxon>
        <taxon>Harpegnathos</taxon>
    </lineage>
</organism>
<sequence length="113" mass="13177">MKFALALLALVAMTSAKIEISNIDQGELHKNIQESQRSLQFNNIKEANRDEGYSNMMLTINCLREFQTELSKWIQKKFMLIINRLSNFSISQKLLEFMKPFIIKVTEFLKSLS</sequence>
<dbReference type="Proteomes" id="UP000008237">
    <property type="component" value="Unassembled WGS sequence"/>
</dbReference>
<proteinExistence type="predicted"/>
<feature type="signal peptide" evidence="1">
    <location>
        <begin position="1"/>
        <end position="16"/>
    </location>
</feature>
<keyword evidence="3" id="KW-1185">Reference proteome</keyword>
<evidence type="ECO:0000256" key="1">
    <source>
        <dbReference type="SAM" id="SignalP"/>
    </source>
</evidence>